<dbReference type="Pfam" id="PF12937">
    <property type="entry name" value="F-box-like"/>
    <property type="match status" value="1"/>
</dbReference>
<keyword evidence="3" id="KW-1185">Reference proteome</keyword>
<sequence length="544" mass="62580">MPRWSYLSAEILDCIFREDCLDESDVLQCCFVCKSWNRAANIKLYKKVAILRHSQLVQFLECMKNNQLGELVNAFYIRPSAFERKVMDYVQQLAAVCPNVQKFDCHAHFYDLWKALSSVSHWKLKRIPPPFQSENQDYYKCALRHRQTLTYLCLPEDFSEDLRFHWFVRHLKEFTQLSHLVIRSSSFGPSLMDYDPVIQHARQLTSLKIGGTFGVHVSSRLPTPDLPCAEPHSEIKELKVTIKYYPGTVHYLIRKFPNLKSLTLAFEDYTTETSTELQACFLEISGRFIDYLKRIHHYNVVMACTQALVSAYFKSNPNNILSFDLMSVPDDCSLLVLEPDGAMITCGLEHVKKWTSPHVLSVSLSAHYTISFRQWAQDVFTCFPHLKVLECSFHDLDPQTASFASGQSKSLQVLSLRLIDPVQKVCIDSSRFPSLQSITLELPHVHDKTLSLDLSALSLQQLQLRLYKHVYSLQDHGEIYLQVKTNDAGVKSFTFKKERDSFQIIRGYEATLPSLRIDLSCSAIDCFSLSLGDIQLSSHQLYLK</sequence>
<dbReference type="AlphaFoldDB" id="A0A9P6X2R3"/>
<dbReference type="SUPFAM" id="SSF81383">
    <property type="entry name" value="F-box domain"/>
    <property type="match status" value="1"/>
</dbReference>
<gene>
    <name evidence="2" type="ORF">G6F64_009864</name>
</gene>
<dbReference type="InterPro" id="IPR036047">
    <property type="entry name" value="F-box-like_dom_sf"/>
</dbReference>
<comment type="caution">
    <text evidence="2">The sequence shown here is derived from an EMBL/GenBank/DDBJ whole genome shotgun (WGS) entry which is preliminary data.</text>
</comment>
<dbReference type="Gene3D" id="3.80.10.10">
    <property type="entry name" value="Ribonuclease Inhibitor"/>
    <property type="match status" value="1"/>
</dbReference>
<dbReference type="Gene3D" id="1.20.1280.50">
    <property type="match status" value="1"/>
</dbReference>
<reference evidence="2" key="1">
    <citation type="journal article" date="2020" name="Microb. Genom.">
        <title>Genetic diversity of clinical and environmental Mucorales isolates obtained from an investigation of mucormycosis cases among solid organ transplant recipients.</title>
        <authorList>
            <person name="Nguyen M.H."/>
            <person name="Kaul D."/>
            <person name="Muto C."/>
            <person name="Cheng S.J."/>
            <person name="Richter R.A."/>
            <person name="Bruno V.M."/>
            <person name="Liu G."/>
            <person name="Beyhan S."/>
            <person name="Sundermann A.J."/>
            <person name="Mounaud S."/>
            <person name="Pasculle A.W."/>
            <person name="Nierman W.C."/>
            <person name="Driscoll E."/>
            <person name="Cumbie R."/>
            <person name="Clancy C.J."/>
            <person name="Dupont C.L."/>
        </authorList>
    </citation>
    <scope>NUCLEOTIDE SEQUENCE</scope>
    <source>
        <strain evidence="2">GL11</strain>
    </source>
</reference>
<evidence type="ECO:0000259" key="1">
    <source>
        <dbReference type="Pfam" id="PF12937"/>
    </source>
</evidence>
<dbReference type="CDD" id="cd09917">
    <property type="entry name" value="F-box_SF"/>
    <property type="match status" value="1"/>
</dbReference>
<name>A0A9P6X2R3_RHIOR</name>
<accession>A0A9P6X2R3</accession>
<organism evidence="2 3">
    <name type="scientific">Rhizopus oryzae</name>
    <name type="common">Mucormycosis agent</name>
    <name type="synonym">Rhizopus arrhizus var. delemar</name>
    <dbReference type="NCBI Taxonomy" id="64495"/>
    <lineage>
        <taxon>Eukaryota</taxon>
        <taxon>Fungi</taxon>
        <taxon>Fungi incertae sedis</taxon>
        <taxon>Mucoromycota</taxon>
        <taxon>Mucoromycotina</taxon>
        <taxon>Mucoromycetes</taxon>
        <taxon>Mucorales</taxon>
        <taxon>Mucorineae</taxon>
        <taxon>Rhizopodaceae</taxon>
        <taxon>Rhizopus</taxon>
    </lineage>
</organism>
<evidence type="ECO:0000313" key="3">
    <source>
        <dbReference type="Proteomes" id="UP000716291"/>
    </source>
</evidence>
<dbReference type="EMBL" id="JAANQT010001893">
    <property type="protein sequence ID" value="KAG1303685.1"/>
    <property type="molecule type" value="Genomic_DNA"/>
</dbReference>
<dbReference type="InterPro" id="IPR032675">
    <property type="entry name" value="LRR_dom_sf"/>
</dbReference>
<evidence type="ECO:0000313" key="2">
    <source>
        <dbReference type="EMBL" id="KAG1303685.1"/>
    </source>
</evidence>
<dbReference type="Proteomes" id="UP000716291">
    <property type="component" value="Unassembled WGS sequence"/>
</dbReference>
<dbReference type="InterPro" id="IPR001810">
    <property type="entry name" value="F-box_dom"/>
</dbReference>
<protein>
    <recommendedName>
        <fullName evidence="1">F-box domain-containing protein</fullName>
    </recommendedName>
</protein>
<proteinExistence type="predicted"/>
<feature type="domain" description="F-box" evidence="1">
    <location>
        <begin position="10"/>
        <end position="49"/>
    </location>
</feature>
<dbReference type="OrthoDB" id="2207327at2759"/>
<dbReference type="SUPFAM" id="SSF52047">
    <property type="entry name" value="RNI-like"/>
    <property type="match status" value="1"/>
</dbReference>